<dbReference type="InterPro" id="IPR027039">
    <property type="entry name" value="Crtac1"/>
</dbReference>
<accession>A0A517NFR7</accession>
<dbReference type="InterPro" id="IPR011990">
    <property type="entry name" value="TPR-like_helical_dom_sf"/>
</dbReference>
<dbReference type="PANTHER" id="PTHR16026:SF0">
    <property type="entry name" value="CARTILAGE ACIDIC PROTEIN 1"/>
    <property type="match status" value="1"/>
</dbReference>
<dbReference type="SUPFAM" id="SSF69318">
    <property type="entry name" value="Integrin alpha N-terminal domain"/>
    <property type="match status" value="1"/>
</dbReference>
<dbReference type="SUPFAM" id="SSF48452">
    <property type="entry name" value="TPR-like"/>
    <property type="match status" value="1"/>
</dbReference>
<dbReference type="InterPro" id="IPR011519">
    <property type="entry name" value="UnbV_ASPIC"/>
</dbReference>
<evidence type="ECO:0000256" key="1">
    <source>
        <dbReference type="ARBA" id="ARBA00022729"/>
    </source>
</evidence>
<dbReference type="EMBL" id="CP036525">
    <property type="protein sequence ID" value="QDT05963.1"/>
    <property type="molecule type" value="Genomic_DNA"/>
</dbReference>
<evidence type="ECO:0000313" key="5">
    <source>
        <dbReference type="Proteomes" id="UP000318538"/>
    </source>
</evidence>
<keyword evidence="2" id="KW-0802">TPR repeat</keyword>
<proteinExistence type="predicted"/>
<reference evidence="4 5" key="1">
    <citation type="submission" date="2019-02" db="EMBL/GenBank/DDBJ databases">
        <title>Deep-cultivation of Planctomycetes and their phenomic and genomic characterization uncovers novel biology.</title>
        <authorList>
            <person name="Wiegand S."/>
            <person name="Jogler M."/>
            <person name="Boedeker C."/>
            <person name="Pinto D."/>
            <person name="Vollmers J."/>
            <person name="Rivas-Marin E."/>
            <person name="Kohn T."/>
            <person name="Peeters S.H."/>
            <person name="Heuer A."/>
            <person name="Rast P."/>
            <person name="Oberbeckmann S."/>
            <person name="Bunk B."/>
            <person name="Jeske O."/>
            <person name="Meyerdierks A."/>
            <person name="Storesund J.E."/>
            <person name="Kallscheuer N."/>
            <person name="Luecker S."/>
            <person name="Lage O.M."/>
            <person name="Pohl T."/>
            <person name="Merkel B.J."/>
            <person name="Hornburger P."/>
            <person name="Mueller R.-W."/>
            <person name="Bruemmer F."/>
            <person name="Labrenz M."/>
            <person name="Spormann A.M."/>
            <person name="Op den Camp H."/>
            <person name="Overmann J."/>
            <person name="Amann R."/>
            <person name="Jetten M.S.M."/>
            <person name="Mascher T."/>
            <person name="Medema M.H."/>
            <person name="Devos D.P."/>
            <person name="Kaster A.-K."/>
            <person name="Ovreas L."/>
            <person name="Rohde M."/>
            <person name="Galperin M.Y."/>
            <person name="Jogler C."/>
        </authorList>
    </citation>
    <scope>NUCLEOTIDE SEQUENCE [LARGE SCALE GENOMIC DNA]</scope>
    <source>
        <strain evidence="4 5">K22_7</strain>
    </source>
</reference>
<dbReference type="InterPro" id="IPR019734">
    <property type="entry name" value="TPR_rpt"/>
</dbReference>
<dbReference type="KEGG" id="rlc:K227x_43690"/>
<dbReference type="InterPro" id="IPR028994">
    <property type="entry name" value="Integrin_alpha_N"/>
</dbReference>
<evidence type="ECO:0000256" key="2">
    <source>
        <dbReference type="PROSITE-ProRule" id="PRU00339"/>
    </source>
</evidence>
<dbReference type="PROSITE" id="PS50005">
    <property type="entry name" value="TPR"/>
    <property type="match status" value="1"/>
</dbReference>
<evidence type="ECO:0000313" key="4">
    <source>
        <dbReference type="EMBL" id="QDT05963.1"/>
    </source>
</evidence>
<dbReference type="OrthoDB" id="5287961at2"/>
<dbReference type="Pfam" id="PF07593">
    <property type="entry name" value="UnbV_ASPIC"/>
    <property type="match status" value="1"/>
</dbReference>
<evidence type="ECO:0000259" key="3">
    <source>
        <dbReference type="Pfam" id="PF07593"/>
    </source>
</evidence>
<organism evidence="4 5">
    <name type="scientific">Rubripirellula lacrimiformis</name>
    <dbReference type="NCBI Taxonomy" id="1930273"/>
    <lineage>
        <taxon>Bacteria</taxon>
        <taxon>Pseudomonadati</taxon>
        <taxon>Planctomycetota</taxon>
        <taxon>Planctomycetia</taxon>
        <taxon>Pirellulales</taxon>
        <taxon>Pirellulaceae</taxon>
        <taxon>Rubripirellula</taxon>
    </lineage>
</organism>
<dbReference type="Pfam" id="PF13517">
    <property type="entry name" value="FG-GAP_3"/>
    <property type="match status" value="1"/>
</dbReference>
<protein>
    <submittedName>
        <fullName evidence="4">ASPIC and UnbV</fullName>
    </submittedName>
</protein>
<dbReference type="AlphaFoldDB" id="A0A517NFR7"/>
<dbReference type="Gene3D" id="2.130.10.130">
    <property type="entry name" value="Integrin alpha, N-terminal"/>
    <property type="match status" value="2"/>
</dbReference>
<feature type="repeat" description="TPR" evidence="2">
    <location>
        <begin position="326"/>
        <end position="359"/>
    </location>
</feature>
<keyword evidence="5" id="KW-1185">Reference proteome</keyword>
<dbReference type="Gene3D" id="1.25.40.10">
    <property type="entry name" value="Tetratricopeptide repeat domain"/>
    <property type="match status" value="1"/>
</dbReference>
<name>A0A517NFR7_9BACT</name>
<dbReference type="PANTHER" id="PTHR16026">
    <property type="entry name" value="CARTILAGE ACIDIC PROTEIN 1"/>
    <property type="match status" value="1"/>
</dbReference>
<gene>
    <name evidence="4" type="ORF">K227x_43690</name>
</gene>
<keyword evidence="1" id="KW-0732">Signal</keyword>
<sequence>MTYTMRNWTMGPGWKSMAWISRASIKRASVKQASITLASVTLASVKRAGGMVGSVVVLAVVGCGGGDDDSAYAKLRQRQVQQQIADRNQDSSPAAVLERAQASFSKTNYTETQDLLRPLLIAEPLDLGAVVLFAKCQAALGEKLAAAQLLESVPVSEVEVRCEANWLAAQWLADEGNVEAAEQRFNEILNLQGSVKRVHRQLASLLNQQGRRVEAADHLRALARSGDVTEKELFAMNCYGDAFGNQPPMQGTNPDQWSPGLLTLVRFVRSDGHLDQARRLIETLARRFPDSTAIIAMEGRIYSDLEDDRAIEEWTTRLPEGIEVQPEYWHALGMWLQRRDEHPMAIRCFAEAVARDPTDRFSMIAMSRSLQIQGQAETSQCVAEHFDRLNEMAGIMRIIGRQRGSRSELNRVAAILDELGRPWESVAWREVALRTHGSTDRELQRVQQQRSALVAAEPGPAFMFGDPVTATVCGISLADWPAPTRDKLVRSIRDSASGRDLESPASANPASIPLQDVTDEIGMVFQYDSGTDPTSDQRFLHQLTGGGIGVIDFDLDGRSDLYLTQGGGDAYDPHGSLANEMFRNVDGAAVSVSAMAGVGDQGYGQGVAVADLNQDGFADLVVANIGVNVVLINNGDGTFRRGERESAAFGESWTTSIACGDLDGDRLPEIFEVNYIDDPSVLTAPCTPDEDLCSPSKFRPAADRVYRVGVDGSVVDWDGFESLPDKPSYGFAAVIANFDRKEGNDLFVANDTLQNQYWTSQRDDESGSVQLRENAVLQGCGLGLLGQRQGCMGVAQGDFDRTGTLDLLVTNFWDQAADLFLLDASGFFTNSSVKLGLYEDTRQTVGWGAQSVDFDRNGWLDIAMVNGHLVDHRHRGKPYQMLPQYFAGSSRGFDLLDKDSADRPYWSTSALGRTMAIVDWNGDRRPDLIVNHLDRPAALLQNVTATGNAIRFELVGSTSERDAIGAEVQVRCGDQLWSAWQTGGDGLLCSNESVLDVGLGQADAIDEVTVRWPAGTTETYSGLSVNQQYLLVEGHGIAHVVE</sequence>
<feature type="domain" description="ASPIC/UnbV" evidence="3">
    <location>
        <begin position="963"/>
        <end position="1029"/>
    </location>
</feature>
<dbReference type="InterPro" id="IPR013517">
    <property type="entry name" value="FG-GAP"/>
</dbReference>
<dbReference type="Proteomes" id="UP000318538">
    <property type="component" value="Chromosome"/>
</dbReference>